<dbReference type="RefSeq" id="WP_064254004.1">
    <property type="nucleotide sequence ID" value="NZ_CP013107.1"/>
</dbReference>
<dbReference type="OrthoDB" id="311718at2"/>
<dbReference type="GO" id="GO:0016491">
    <property type="term" value="F:oxidoreductase activity"/>
    <property type="evidence" value="ECO:0007669"/>
    <property type="project" value="UniProtKB-KW"/>
</dbReference>
<protein>
    <submittedName>
        <fullName evidence="2">Oxidoreductase</fullName>
    </submittedName>
</protein>
<keyword evidence="3" id="KW-1185">Reference proteome</keyword>
<dbReference type="PANTHER" id="PTHR13847:SF281">
    <property type="entry name" value="FAD DEPENDENT OXIDOREDUCTASE DOMAIN-CONTAINING PROTEIN"/>
    <property type="match status" value="1"/>
</dbReference>
<dbReference type="GO" id="GO:0005737">
    <property type="term" value="C:cytoplasm"/>
    <property type="evidence" value="ECO:0007669"/>
    <property type="project" value="TreeGrafter"/>
</dbReference>
<evidence type="ECO:0000256" key="1">
    <source>
        <dbReference type="ARBA" id="ARBA00023002"/>
    </source>
</evidence>
<proteinExistence type="predicted"/>
<reference evidence="2 3" key="1">
    <citation type="submission" date="2015-10" db="EMBL/GenBank/DDBJ databases">
        <title>Genomic differences between typical nodule nitrogen-fixing rhizobial strains and those coming from bean seeds.</title>
        <authorList>
            <person name="Peralta H."/>
            <person name="Aguilar-Vera A."/>
            <person name="Diaz R."/>
            <person name="Mora Y."/>
            <person name="Martinez-Batallar G."/>
            <person name="Salazar E."/>
            <person name="Vargas-Lagunas C."/>
            <person name="Encarnacion S."/>
            <person name="Girard L."/>
            <person name="Mora J."/>
        </authorList>
    </citation>
    <scope>NUCLEOTIDE SEQUENCE [LARGE SCALE GENOMIC DNA]</scope>
    <source>
        <strain evidence="2 3">CFNEI 73</strain>
    </source>
</reference>
<dbReference type="EMBL" id="CP013107">
    <property type="protein sequence ID" value="APG92376.1"/>
    <property type="molecule type" value="Genomic_DNA"/>
</dbReference>
<name>A0A1L3LQP7_9HYPH</name>
<dbReference type="InterPro" id="IPR006076">
    <property type="entry name" value="FAD-dep_OxRdtase"/>
</dbReference>
<dbReference type="STRING" id="194963.SAMCFNEI73_Ch3111"/>
<dbReference type="Pfam" id="PF01266">
    <property type="entry name" value="DAO"/>
    <property type="match status" value="1"/>
</dbReference>
<accession>A0A1L3LQP7</accession>
<dbReference type="PANTHER" id="PTHR13847">
    <property type="entry name" value="SARCOSINE DEHYDROGENASE-RELATED"/>
    <property type="match status" value="1"/>
</dbReference>
<dbReference type="Gene3D" id="3.50.50.60">
    <property type="entry name" value="FAD/NAD(P)-binding domain"/>
    <property type="match status" value="1"/>
</dbReference>
<keyword evidence="1" id="KW-0560">Oxidoreductase</keyword>
<dbReference type="AlphaFoldDB" id="A0A1L3LQP7"/>
<evidence type="ECO:0000313" key="2">
    <source>
        <dbReference type="EMBL" id="APG92376.1"/>
    </source>
</evidence>
<dbReference type="Proteomes" id="UP000182306">
    <property type="component" value="Chromosome"/>
</dbReference>
<organism evidence="2 3">
    <name type="scientific">Sinorhizobium americanum</name>
    <dbReference type="NCBI Taxonomy" id="194963"/>
    <lineage>
        <taxon>Bacteria</taxon>
        <taxon>Pseudomonadati</taxon>
        <taxon>Pseudomonadota</taxon>
        <taxon>Alphaproteobacteria</taxon>
        <taxon>Hyphomicrobiales</taxon>
        <taxon>Rhizobiaceae</taxon>
        <taxon>Sinorhizobium/Ensifer group</taxon>
        <taxon>Sinorhizobium</taxon>
    </lineage>
</organism>
<dbReference type="KEGG" id="same:SAMCFNEI73_Ch3111"/>
<evidence type="ECO:0000313" key="3">
    <source>
        <dbReference type="Proteomes" id="UP000182306"/>
    </source>
</evidence>
<sequence length="448" mass="49217">MNHHTIKRLPVDTGRSGWEAISTRRFPMQTLESDVRADWLIIGAGFAGLSAARRLSQLRPGDKVVLLDATEVAKSTAGRNSGYMIDVPHNLASGEYSVADEKATALEMEQNRLAIAFAAEAAAEYGMSKETFDPSGKINAAASERGLKFNRNYAASLQRIGEKHELIDLKQMREITGSDYYLGGLYTPGAVLIQPADYIRGLAHGLGSKVNLYEHSPVLELTRQGKDWKARSNRATVTAPRVILAVNGHVESFGYFRRRLMHIFTYASMTAAFSPKEFGSRASGADRWALLPADPMGATVRKISSSGLSRIVIRTRFTYDPSLQVSTKRIAGIAAEQRRSFDARFPELQRVPLEFSWAGALCLSRNHVPAFGEMEEGLYSACCENGLGTVKSTLAGMMAAELATGTGNRDLETYKDQPIPSRLPPEPFAWLGINSVIRWQELRAGREG</sequence>
<dbReference type="SUPFAM" id="SSF51905">
    <property type="entry name" value="FAD/NAD(P)-binding domain"/>
    <property type="match status" value="1"/>
</dbReference>
<dbReference type="Gene3D" id="3.30.9.10">
    <property type="entry name" value="D-Amino Acid Oxidase, subunit A, domain 2"/>
    <property type="match status" value="1"/>
</dbReference>
<gene>
    <name evidence="2" type="ORF">SAMCFNEI73_Ch3111</name>
</gene>
<dbReference type="InterPro" id="IPR036188">
    <property type="entry name" value="FAD/NAD-bd_sf"/>
</dbReference>